<evidence type="ECO:0000256" key="3">
    <source>
        <dbReference type="ARBA" id="ARBA00023295"/>
    </source>
</evidence>
<keyword evidence="6" id="KW-1133">Transmembrane helix</keyword>
<dbReference type="SUPFAM" id="SSF51445">
    <property type="entry name" value="(Trans)glycosidases"/>
    <property type="match status" value="1"/>
</dbReference>
<keyword evidence="6" id="KW-0812">Transmembrane</keyword>
<feature type="region of interest" description="Disordered" evidence="5">
    <location>
        <begin position="504"/>
        <end position="539"/>
    </location>
</feature>
<evidence type="ECO:0000313" key="8">
    <source>
        <dbReference type="EMBL" id="CAD8436854.1"/>
    </source>
</evidence>
<dbReference type="Pfam" id="PF00232">
    <property type="entry name" value="Glyco_hydro_1"/>
    <property type="match status" value="1"/>
</dbReference>
<feature type="region of interest" description="Disordered" evidence="5">
    <location>
        <begin position="584"/>
        <end position="624"/>
    </location>
</feature>
<feature type="signal peptide" evidence="7">
    <location>
        <begin position="1"/>
        <end position="18"/>
    </location>
</feature>
<evidence type="ECO:0000256" key="7">
    <source>
        <dbReference type="SAM" id="SignalP"/>
    </source>
</evidence>
<accession>A0A7S0GTY4</accession>
<evidence type="ECO:0000256" key="1">
    <source>
        <dbReference type="ARBA" id="ARBA00010838"/>
    </source>
</evidence>
<dbReference type="PRINTS" id="PR00131">
    <property type="entry name" value="GLHYDRLASE1"/>
</dbReference>
<dbReference type="InterPro" id="IPR001360">
    <property type="entry name" value="Glyco_hydro_1"/>
</dbReference>
<evidence type="ECO:0000256" key="5">
    <source>
        <dbReference type="SAM" id="MobiDB-lite"/>
    </source>
</evidence>
<dbReference type="PROSITE" id="PS00653">
    <property type="entry name" value="GLYCOSYL_HYDROL_F1_2"/>
    <property type="match status" value="1"/>
</dbReference>
<dbReference type="FunFam" id="3.20.20.80:FF:000020">
    <property type="entry name" value="Beta-glucosidase 12"/>
    <property type="match status" value="1"/>
</dbReference>
<feature type="chain" id="PRO_5030532744" description="Beta-glucosidase" evidence="7">
    <location>
        <begin position="19"/>
        <end position="624"/>
    </location>
</feature>
<dbReference type="Gene3D" id="3.20.20.80">
    <property type="entry name" value="Glycosidases"/>
    <property type="match status" value="1"/>
</dbReference>
<evidence type="ECO:0000256" key="4">
    <source>
        <dbReference type="RuleBase" id="RU003690"/>
    </source>
</evidence>
<reference evidence="8" key="1">
    <citation type="submission" date="2021-01" db="EMBL/GenBank/DDBJ databases">
        <authorList>
            <person name="Corre E."/>
            <person name="Pelletier E."/>
            <person name="Niang G."/>
            <person name="Scheremetjew M."/>
            <person name="Finn R."/>
            <person name="Kale V."/>
            <person name="Holt S."/>
            <person name="Cochrane G."/>
            <person name="Meng A."/>
            <person name="Brown T."/>
            <person name="Cohen L."/>
        </authorList>
    </citation>
    <scope>NUCLEOTIDE SEQUENCE</scope>
    <source>
        <strain evidence="8">CCMP2058</strain>
    </source>
</reference>
<dbReference type="InterPro" id="IPR017853">
    <property type="entry name" value="GH"/>
</dbReference>
<dbReference type="GO" id="GO:0008422">
    <property type="term" value="F:beta-glucosidase activity"/>
    <property type="evidence" value="ECO:0007669"/>
    <property type="project" value="TreeGrafter"/>
</dbReference>
<keyword evidence="2" id="KW-0378">Hydrolase</keyword>
<dbReference type="GO" id="GO:0005975">
    <property type="term" value="P:carbohydrate metabolic process"/>
    <property type="evidence" value="ECO:0007669"/>
    <property type="project" value="InterPro"/>
</dbReference>
<gene>
    <name evidence="8" type="ORF">LAMO00422_LOCUS4191</name>
</gene>
<organism evidence="8">
    <name type="scientific">Amorphochlora amoebiformis</name>
    <dbReference type="NCBI Taxonomy" id="1561963"/>
    <lineage>
        <taxon>Eukaryota</taxon>
        <taxon>Sar</taxon>
        <taxon>Rhizaria</taxon>
        <taxon>Cercozoa</taxon>
        <taxon>Chlorarachniophyceae</taxon>
        <taxon>Amorphochlora</taxon>
    </lineage>
</organism>
<keyword evidence="7" id="KW-0732">Signal</keyword>
<keyword evidence="6" id="KW-0472">Membrane</keyword>
<keyword evidence="3" id="KW-0326">Glycosidase</keyword>
<sequence>MKLVVSTFGLLAAHAAAAQPMGFPKDFIWGSATAAYQCEGAYTADNRGLSIWDTFSHIPGKTYNNDTGDVADDQYHRYNEDISMMSDVGFDFYRLSISPTRILPNGTLPANPLGIKHYHKVFDALIAKGIQPFVTLYHWDYPQALQEKYGGWLDNQSVVDFTTYAEICFQEYGDKVKYWLTFNEPWTFTFQGFGLGVHAPGRCSDRRYCEEGNSLEEPYIATHNVLKAHAKTVALYRKKYQNTQGGKIGITLNTDWAEPFSNSSENKAAAERNMMFQFGWFASPIFFGYYPEVMVQRVGSRLPKFTEAESKELKGSLDFLGLNHYGSHYAMKKTTPLPTLPGPPPNTQGWTDDVDVDQTFFRNGKPIGREGASDWLYATPWGFLKLLRWINAKYSPKAIIVTENGYDVPGENKKSLAHALNDTAKVWYYQSYIGAMRQAVGEGVPVKGYTAWSFLDNYEWADGYSKRFGLVYVDYKHNLTRHLKQSGQWFNSFLRGNEPTPFPKFPADVATNPVPPRPKAEAKKPKRKHTYTYSPRSSANPGLYDKGSSSWLFYLLALTGVATVLATGGACFVHCRRKGYATISKGAPAPKKEGKEENSKGYQDEDAGVYQEEGTAEGYHRHGE</sequence>
<feature type="compositionally biased region" description="Basic and acidic residues" evidence="5">
    <location>
        <begin position="590"/>
        <end position="603"/>
    </location>
</feature>
<evidence type="ECO:0000256" key="2">
    <source>
        <dbReference type="ARBA" id="ARBA00022801"/>
    </source>
</evidence>
<dbReference type="EMBL" id="HBEM01005979">
    <property type="protein sequence ID" value="CAD8436854.1"/>
    <property type="molecule type" value="Transcribed_RNA"/>
</dbReference>
<dbReference type="PANTHER" id="PTHR10353">
    <property type="entry name" value="GLYCOSYL HYDROLASE"/>
    <property type="match status" value="1"/>
</dbReference>
<proteinExistence type="inferred from homology"/>
<name>A0A7S0GTY4_9EUKA</name>
<comment type="similarity">
    <text evidence="1 4">Belongs to the glycosyl hydrolase 1 family.</text>
</comment>
<dbReference type="InterPro" id="IPR033132">
    <property type="entry name" value="GH_1_N_CS"/>
</dbReference>
<feature type="transmembrane region" description="Helical" evidence="6">
    <location>
        <begin position="551"/>
        <end position="575"/>
    </location>
</feature>
<protein>
    <recommendedName>
        <fullName evidence="9">Beta-glucosidase</fullName>
    </recommendedName>
</protein>
<dbReference type="AlphaFoldDB" id="A0A7S0GTY4"/>
<dbReference type="PANTHER" id="PTHR10353:SF36">
    <property type="entry name" value="LP05116P"/>
    <property type="match status" value="1"/>
</dbReference>
<evidence type="ECO:0008006" key="9">
    <source>
        <dbReference type="Google" id="ProtNLM"/>
    </source>
</evidence>
<evidence type="ECO:0000256" key="6">
    <source>
        <dbReference type="SAM" id="Phobius"/>
    </source>
</evidence>